<dbReference type="eggNOG" id="KOG3947">
    <property type="taxonomic scope" value="Eukaryota"/>
</dbReference>
<accession>I7M7W9</accession>
<dbReference type="EMBL" id="GG662699">
    <property type="protein sequence ID" value="EAR96157.1"/>
    <property type="molecule type" value="Genomic_DNA"/>
</dbReference>
<dbReference type="InParanoid" id="I7M7W9"/>
<reference evidence="3" key="1">
    <citation type="journal article" date="2006" name="PLoS Biol.">
        <title>Macronuclear genome sequence of the ciliate Tetrahymena thermophila, a model eukaryote.</title>
        <authorList>
            <person name="Eisen J.A."/>
            <person name="Coyne R.S."/>
            <person name="Wu M."/>
            <person name="Wu D."/>
            <person name="Thiagarajan M."/>
            <person name="Wortman J.R."/>
            <person name="Badger J.H."/>
            <person name="Ren Q."/>
            <person name="Amedeo P."/>
            <person name="Jones K.M."/>
            <person name="Tallon L.J."/>
            <person name="Delcher A.L."/>
            <person name="Salzberg S.L."/>
            <person name="Silva J.C."/>
            <person name="Haas B.J."/>
            <person name="Majoros W.H."/>
            <person name="Farzad M."/>
            <person name="Carlton J.M."/>
            <person name="Smith R.K. Jr."/>
            <person name="Garg J."/>
            <person name="Pearlman R.E."/>
            <person name="Karrer K.M."/>
            <person name="Sun L."/>
            <person name="Manning G."/>
            <person name="Elde N.C."/>
            <person name="Turkewitz A.P."/>
            <person name="Asai D.J."/>
            <person name="Wilkes D.E."/>
            <person name="Wang Y."/>
            <person name="Cai H."/>
            <person name="Collins K."/>
            <person name="Stewart B.A."/>
            <person name="Lee S.R."/>
            <person name="Wilamowska K."/>
            <person name="Weinberg Z."/>
            <person name="Ruzzo W.L."/>
            <person name="Wloga D."/>
            <person name="Gaertig J."/>
            <person name="Frankel J."/>
            <person name="Tsao C.-C."/>
            <person name="Gorovsky M.A."/>
            <person name="Keeling P.J."/>
            <person name="Waller R.F."/>
            <person name="Patron N.J."/>
            <person name="Cherry J.M."/>
            <person name="Stover N.A."/>
            <person name="Krieger C.J."/>
            <person name="del Toro C."/>
            <person name="Ryder H.F."/>
            <person name="Williamson S.C."/>
            <person name="Barbeau R.A."/>
            <person name="Hamilton E.P."/>
            <person name="Orias E."/>
        </authorList>
    </citation>
    <scope>NUCLEOTIDE SEQUENCE [LARGE SCALE GENOMIC DNA]</scope>
    <source>
        <strain evidence="3">SB210</strain>
    </source>
</reference>
<dbReference type="RefSeq" id="XP_001016402.1">
    <property type="nucleotide sequence ID" value="XM_001016402.3"/>
</dbReference>
<dbReference type="Proteomes" id="UP000009168">
    <property type="component" value="Unassembled WGS sequence"/>
</dbReference>
<dbReference type="KEGG" id="tet:TTHERM_00129330"/>
<dbReference type="OMA" id="IHPLTAD"/>
<dbReference type="AlphaFoldDB" id="I7M7W9"/>
<proteinExistence type="predicted"/>
<gene>
    <name evidence="2" type="ORF">TTHERM_00129330</name>
</gene>
<dbReference type="InterPro" id="IPR029052">
    <property type="entry name" value="Metallo-depent_PP-like"/>
</dbReference>
<keyword evidence="3" id="KW-1185">Reference proteome</keyword>
<evidence type="ECO:0000313" key="3">
    <source>
        <dbReference type="Proteomes" id="UP000009168"/>
    </source>
</evidence>
<name>I7M7W9_TETTS</name>
<sequence>MDSSNQDGSFIKFVCISDTHTKAGLLNLPKGDVLIHAGDFTYTGKPEEVYEFNDFLKNSDFEAKVVIAGNHDLTFDIQNYAKDYAQRFHQDEKIPIDAVATKAMLKDCIYLEDSSVNLKGYSIYGSPYTPTFFDWAFNLDIGKPLQKKWEQIPNNTDILITHGPPHKILDRCYDGFQAGCPDLRKAVLERVKPLYHIFGHIHEDFGQLKIDNTTFINASSVDFKYKTRSSPAITFSLPIKD</sequence>
<dbReference type="Gene3D" id="3.60.21.10">
    <property type="match status" value="1"/>
</dbReference>
<evidence type="ECO:0000259" key="1">
    <source>
        <dbReference type="Pfam" id="PF00149"/>
    </source>
</evidence>
<dbReference type="CDD" id="cd07379">
    <property type="entry name" value="MPP_239FB"/>
    <property type="match status" value="1"/>
</dbReference>
<evidence type="ECO:0000313" key="2">
    <source>
        <dbReference type="EMBL" id="EAR96157.1"/>
    </source>
</evidence>
<dbReference type="HOGENOM" id="CLU_041441_1_0_1"/>
<feature type="domain" description="Calcineurin-like phosphoesterase" evidence="1">
    <location>
        <begin position="12"/>
        <end position="203"/>
    </location>
</feature>
<dbReference type="Pfam" id="PF00149">
    <property type="entry name" value="Metallophos"/>
    <property type="match status" value="1"/>
</dbReference>
<dbReference type="SUPFAM" id="SSF56300">
    <property type="entry name" value="Metallo-dependent phosphatases"/>
    <property type="match status" value="1"/>
</dbReference>
<dbReference type="PANTHER" id="PTHR12905:SF0">
    <property type="entry name" value="CALCINEURIN-LIKE PHOSPHOESTERASE DOMAIN-CONTAINING PROTEIN"/>
    <property type="match status" value="1"/>
</dbReference>
<protein>
    <submittedName>
        <fullName evidence="2">Ser/thr phosphatase family protein</fullName>
    </submittedName>
</protein>
<dbReference type="GeneID" id="7825666"/>
<dbReference type="OrthoDB" id="630188at2759"/>
<dbReference type="InterPro" id="IPR051693">
    <property type="entry name" value="UPF0046_metallophosphoest"/>
</dbReference>
<dbReference type="PANTHER" id="PTHR12905">
    <property type="entry name" value="METALLOPHOSPHOESTERASE"/>
    <property type="match status" value="1"/>
</dbReference>
<dbReference type="GO" id="GO:0016787">
    <property type="term" value="F:hydrolase activity"/>
    <property type="evidence" value="ECO:0007669"/>
    <property type="project" value="InterPro"/>
</dbReference>
<organism evidence="2 3">
    <name type="scientific">Tetrahymena thermophila (strain SB210)</name>
    <dbReference type="NCBI Taxonomy" id="312017"/>
    <lineage>
        <taxon>Eukaryota</taxon>
        <taxon>Sar</taxon>
        <taxon>Alveolata</taxon>
        <taxon>Ciliophora</taxon>
        <taxon>Intramacronucleata</taxon>
        <taxon>Oligohymenophorea</taxon>
        <taxon>Hymenostomatida</taxon>
        <taxon>Tetrahymenina</taxon>
        <taxon>Tetrahymenidae</taxon>
        <taxon>Tetrahymena</taxon>
    </lineage>
</organism>
<dbReference type="InterPro" id="IPR004843">
    <property type="entry name" value="Calcineurin-like_PHP"/>
</dbReference>